<evidence type="ECO:0000256" key="1">
    <source>
        <dbReference type="SAM" id="MobiDB-lite"/>
    </source>
</evidence>
<dbReference type="Proteomes" id="UP000000768">
    <property type="component" value="Chromosome 10"/>
</dbReference>
<dbReference type="Pfam" id="PF23622">
    <property type="entry name" value="LRR_At1g61320_AtMIF1"/>
    <property type="match status" value="1"/>
</dbReference>
<dbReference type="Gene3D" id="3.80.10.10">
    <property type="entry name" value="Ribonuclease Inhibitor"/>
    <property type="match status" value="1"/>
</dbReference>
<feature type="region of interest" description="Disordered" evidence="1">
    <location>
        <begin position="1"/>
        <end position="21"/>
    </location>
</feature>
<proteinExistence type="predicted"/>
<dbReference type="OMA" id="PCHEEAE"/>
<evidence type="ECO:0000313" key="5">
    <source>
        <dbReference type="Proteomes" id="UP000000768"/>
    </source>
</evidence>
<dbReference type="PANTHER" id="PTHR34145:SF65">
    <property type="entry name" value="FBD DOMAIN-CONTAINING PROTEIN"/>
    <property type="match status" value="1"/>
</dbReference>
<dbReference type="Pfam" id="PF00646">
    <property type="entry name" value="F-box"/>
    <property type="match status" value="1"/>
</dbReference>
<dbReference type="InterPro" id="IPR055357">
    <property type="entry name" value="LRR_At1g61320_AtMIF1"/>
</dbReference>
<keyword evidence="5" id="KW-1185">Reference proteome</keyword>
<dbReference type="AlphaFoldDB" id="C5Z893"/>
<evidence type="ECO:0000259" key="2">
    <source>
        <dbReference type="Pfam" id="PF00646"/>
    </source>
</evidence>
<dbReference type="Gramene" id="EER90250">
    <property type="protein sequence ID" value="EER90250"/>
    <property type="gene ID" value="SORBI_3010G235400"/>
</dbReference>
<accession>C5Z893</accession>
<dbReference type="eggNOG" id="ENOG502QTMV">
    <property type="taxonomic scope" value="Eukaryota"/>
</dbReference>
<dbReference type="InParanoid" id="C5Z893"/>
<reference evidence="4 5" key="1">
    <citation type="journal article" date="2009" name="Nature">
        <title>The Sorghum bicolor genome and the diversification of grasses.</title>
        <authorList>
            <person name="Paterson A.H."/>
            <person name="Bowers J.E."/>
            <person name="Bruggmann R."/>
            <person name="Dubchak I."/>
            <person name="Grimwood J."/>
            <person name="Gundlach H."/>
            <person name="Haberer G."/>
            <person name="Hellsten U."/>
            <person name="Mitros T."/>
            <person name="Poliakov A."/>
            <person name="Schmutz J."/>
            <person name="Spannagl M."/>
            <person name="Tang H."/>
            <person name="Wang X."/>
            <person name="Wicker T."/>
            <person name="Bharti A.K."/>
            <person name="Chapman J."/>
            <person name="Feltus F.A."/>
            <person name="Gowik U."/>
            <person name="Grigoriev I.V."/>
            <person name="Lyons E."/>
            <person name="Maher C.A."/>
            <person name="Martis M."/>
            <person name="Narechania A."/>
            <person name="Otillar R.P."/>
            <person name="Penning B.W."/>
            <person name="Salamov A.A."/>
            <person name="Wang Y."/>
            <person name="Zhang L."/>
            <person name="Carpita N.C."/>
            <person name="Freeling M."/>
            <person name="Gingle A.R."/>
            <person name="Hash C.T."/>
            <person name="Keller B."/>
            <person name="Klein P."/>
            <person name="Kresovich S."/>
            <person name="McCann M.C."/>
            <person name="Ming R."/>
            <person name="Peterson D.G."/>
            <person name="Mehboob-ur-Rahman"/>
            <person name="Ware D."/>
            <person name="Westhoff P."/>
            <person name="Mayer K.F."/>
            <person name="Messing J."/>
            <person name="Rokhsar D.S."/>
        </authorList>
    </citation>
    <scope>NUCLEOTIDE SEQUENCE [LARGE SCALE GENOMIC DNA]</scope>
    <source>
        <strain evidence="5">cv. BTx623</strain>
    </source>
</reference>
<organism evidence="4 5">
    <name type="scientific">Sorghum bicolor</name>
    <name type="common">Sorghum</name>
    <name type="synonym">Sorghum vulgare</name>
    <dbReference type="NCBI Taxonomy" id="4558"/>
    <lineage>
        <taxon>Eukaryota</taxon>
        <taxon>Viridiplantae</taxon>
        <taxon>Streptophyta</taxon>
        <taxon>Embryophyta</taxon>
        <taxon>Tracheophyta</taxon>
        <taxon>Spermatophyta</taxon>
        <taxon>Magnoliopsida</taxon>
        <taxon>Liliopsida</taxon>
        <taxon>Poales</taxon>
        <taxon>Poaceae</taxon>
        <taxon>PACMAD clade</taxon>
        <taxon>Panicoideae</taxon>
        <taxon>Andropogonodae</taxon>
        <taxon>Andropogoneae</taxon>
        <taxon>Sorghinae</taxon>
        <taxon>Sorghum</taxon>
    </lineage>
</organism>
<dbReference type="PANTHER" id="PTHR34145">
    <property type="entry name" value="OS02G0105600 PROTEIN"/>
    <property type="match status" value="1"/>
</dbReference>
<dbReference type="InterPro" id="IPR001810">
    <property type="entry name" value="F-box_dom"/>
</dbReference>
<dbReference type="InterPro" id="IPR036047">
    <property type="entry name" value="F-box-like_dom_sf"/>
</dbReference>
<feature type="domain" description="At1g61320/AtMIF1 LRR" evidence="3">
    <location>
        <begin position="120"/>
        <end position="448"/>
    </location>
</feature>
<gene>
    <name evidence="4" type="ORF">SORBI_3010G235400</name>
</gene>
<feature type="domain" description="F-box" evidence="2">
    <location>
        <begin position="41"/>
        <end position="78"/>
    </location>
</feature>
<reference evidence="5" key="2">
    <citation type="journal article" date="2018" name="Plant J.">
        <title>The Sorghum bicolor reference genome: improved assembly, gene annotations, a transcriptome atlas, and signatures of genome organization.</title>
        <authorList>
            <person name="McCormick R.F."/>
            <person name="Truong S.K."/>
            <person name="Sreedasyam A."/>
            <person name="Jenkins J."/>
            <person name="Shu S."/>
            <person name="Sims D."/>
            <person name="Kennedy M."/>
            <person name="Amirebrahimi M."/>
            <person name="Weers B.D."/>
            <person name="McKinley B."/>
            <person name="Mattison A."/>
            <person name="Morishige D.T."/>
            <person name="Grimwood J."/>
            <person name="Schmutz J."/>
            <person name="Mullet J.E."/>
        </authorList>
    </citation>
    <scope>NUCLEOTIDE SEQUENCE [LARGE SCALE GENOMIC DNA]</scope>
    <source>
        <strain evidence="5">cv. BTx623</strain>
    </source>
</reference>
<dbReference type="InterPro" id="IPR032675">
    <property type="entry name" value="LRR_dom_sf"/>
</dbReference>
<evidence type="ECO:0000313" key="4">
    <source>
        <dbReference type="EMBL" id="EER90250.1"/>
    </source>
</evidence>
<dbReference type="InterPro" id="IPR053772">
    <property type="entry name" value="At1g61320/At1g61330-like"/>
</dbReference>
<evidence type="ECO:0000259" key="3">
    <source>
        <dbReference type="Pfam" id="PF23622"/>
    </source>
</evidence>
<dbReference type="HOGENOM" id="CLU_026333_0_0_1"/>
<name>C5Z893_SORBI</name>
<dbReference type="KEGG" id="sbi:8061638"/>
<dbReference type="EMBL" id="CM000769">
    <property type="protein sequence ID" value="EER90250.1"/>
    <property type="molecule type" value="Genomic_DNA"/>
</dbReference>
<dbReference type="SUPFAM" id="SSF52047">
    <property type="entry name" value="RNI-like"/>
    <property type="match status" value="1"/>
</dbReference>
<sequence>MAMNSAGGDDGGGGGSKRQRVDGLDDRCEAVGSDAIPVDRISALPDELRMHILTHLSLKNAIRTGALARGWRDLWKRRWAHCASLEVHLRSRNDLRRELDTMESEPRPRRRLDRFSLIVRISTLKASELRRFLNYTAECGVEDLHVKTLRSTTASKLNFHLPLSSPALACLSLSEITVSMFYKDTLRPFHALEVIRLVSVFFRCREAFGEMMALCPSLLTLDLRSCKCIGNGWEFDRLPPNLRSLTIADCGRITSLDFVRVPSLRSFRYSGWFSNLPLSIPRDAVLSDLYIQLYDSVTMKEWNIDKLRKSLPKDLSSLNILTICYKALMGAYFSSADGASAQLPNFNLHSLKELHLLMLGMKAVNLSSLYLFLKTFQCPNLERLFVQFPDYKYVPIEGSIDQVWEEPPEDGLDNLVMVKVMGFNWNPDEVQLVTFLLKKARSLHKLLIVSRNVTPVDSHGAPEADILLLKEALVNGKIMLITSDNAATQPYHEAYIKLL</sequence>
<dbReference type="SUPFAM" id="SSF81383">
    <property type="entry name" value="F-box domain"/>
    <property type="match status" value="1"/>
</dbReference>
<protein>
    <submittedName>
        <fullName evidence="4">Uncharacterized protein</fullName>
    </submittedName>
</protein>
<dbReference type="OrthoDB" id="672536at2759"/>